<dbReference type="GO" id="GO:0019627">
    <property type="term" value="P:urea metabolic process"/>
    <property type="evidence" value="ECO:0007669"/>
    <property type="project" value="InterPro"/>
</dbReference>
<comment type="caution">
    <text evidence="8">The sequence shown here is derived from an EMBL/GenBank/DDBJ whole genome shotgun (WGS) entry which is preliminary data.</text>
</comment>
<dbReference type="EMBL" id="MWMH01000004">
    <property type="protein sequence ID" value="OOP72903.1"/>
    <property type="molecule type" value="Genomic_DNA"/>
</dbReference>
<comment type="subcellular location">
    <subcellularLocation>
        <location evidence="1 5">Cytoplasm</location>
    </subcellularLocation>
</comment>
<dbReference type="GO" id="GO:0016151">
    <property type="term" value="F:nickel cation binding"/>
    <property type="evidence" value="ECO:0007669"/>
    <property type="project" value="UniProtKB-UniRule"/>
</dbReference>
<dbReference type="SUPFAM" id="SSF69287">
    <property type="entry name" value="Urease metallochaperone UreE, N-terminal domain"/>
    <property type="match status" value="1"/>
</dbReference>
<evidence type="ECO:0000313" key="8">
    <source>
        <dbReference type="EMBL" id="OOP72903.1"/>
    </source>
</evidence>
<evidence type="ECO:0000256" key="3">
    <source>
        <dbReference type="ARBA" id="ARBA00022596"/>
    </source>
</evidence>
<organism evidence="8 9">
    <name type="scientific">Clostridium beijerinckii</name>
    <name type="common">Clostridium MP</name>
    <dbReference type="NCBI Taxonomy" id="1520"/>
    <lineage>
        <taxon>Bacteria</taxon>
        <taxon>Bacillati</taxon>
        <taxon>Bacillota</taxon>
        <taxon>Clostridia</taxon>
        <taxon>Eubacteriales</taxon>
        <taxon>Clostridiaceae</taxon>
        <taxon>Clostridium</taxon>
    </lineage>
</organism>
<dbReference type="PIRSF" id="PIRSF036402">
    <property type="entry name" value="Ureas_acces_UreE"/>
    <property type="match status" value="1"/>
</dbReference>
<dbReference type="Gene3D" id="3.30.70.790">
    <property type="entry name" value="UreE, C-terminal domain"/>
    <property type="match status" value="1"/>
</dbReference>
<protein>
    <recommendedName>
        <fullName evidence="5">Urease accessory protein UreE</fullName>
    </recommendedName>
</protein>
<evidence type="ECO:0000259" key="6">
    <source>
        <dbReference type="Pfam" id="PF02814"/>
    </source>
</evidence>
<dbReference type="AlphaFoldDB" id="A0A1S9N6A6"/>
<accession>A0A1S9N6A6</accession>
<dbReference type="GO" id="GO:0005737">
    <property type="term" value="C:cytoplasm"/>
    <property type="evidence" value="ECO:0007669"/>
    <property type="project" value="UniProtKB-SubCell"/>
</dbReference>
<name>A0A1S9N6A6_CLOBE</name>
<dbReference type="SUPFAM" id="SSF69737">
    <property type="entry name" value="Urease metallochaperone UreE, C-terminal domain"/>
    <property type="match status" value="1"/>
</dbReference>
<dbReference type="Gene3D" id="2.60.260.20">
    <property type="entry name" value="Urease metallochaperone UreE, N-terminal domain"/>
    <property type="match status" value="1"/>
</dbReference>
<keyword evidence="4 5" id="KW-0143">Chaperone</keyword>
<reference evidence="8 9" key="1">
    <citation type="submission" date="2017-02" db="EMBL/GenBank/DDBJ databases">
        <title>Genome sequence of Clostridium beijerinckii Br21.</title>
        <authorList>
            <person name="Fonseca B.C."/>
            <person name="Guazzaroni M.E."/>
            <person name="Riano-Pachon D.M."/>
            <person name="Reginatto V."/>
        </authorList>
    </citation>
    <scope>NUCLEOTIDE SEQUENCE [LARGE SCALE GENOMIC DNA]</scope>
    <source>
        <strain evidence="8 9">Br21</strain>
    </source>
</reference>
<dbReference type="Pfam" id="PF02814">
    <property type="entry name" value="UreE_N"/>
    <property type="match status" value="1"/>
</dbReference>
<dbReference type="InterPro" id="IPR007864">
    <property type="entry name" value="UreE_C_dom"/>
</dbReference>
<dbReference type="GO" id="GO:0065003">
    <property type="term" value="P:protein-containing complex assembly"/>
    <property type="evidence" value="ECO:0007669"/>
    <property type="project" value="InterPro"/>
</dbReference>
<evidence type="ECO:0000259" key="7">
    <source>
        <dbReference type="Pfam" id="PF05194"/>
    </source>
</evidence>
<comment type="similarity">
    <text evidence="5">Belongs to the UreE family.</text>
</comment>
<dbReference type="Pfam" id="PF05194">
    <property type="entry name" value="UreE_C"/>
    <property type="match status" value="1"/>
</dbReference>
<dbReference type="Proteomes" id="UP000190959">
    <property type="component" value="Unassembled WGS sequence"/>
</dbReference>
<feature type="domain" description="UreE urease accessory N-terminal" evidence="6">
    <location>
        <begin position="13"/>
        <end position="72"/>
    </location>
</feature>
<gene>
    <name evidence="5" type="primary">ureE</name>
    <name evidence="8" type="ORF">CBEIBR21_13890</name>
</gene>
<evidence type="ECO:0000256" key="5">
    <source>
        <dbReference type="HAMAP-Rule" id="MF_00822"/>
    </source>
</evidence>
<evidence type="ECO:0000313" key="9">
    <source>
        <dbReference type="Proteomes" id="UP000190959"/>
    </source>
</evidence>
<keyword evidence="3 5" id="KW-0533">Nickel</keyword>
<dbReference type="InterPro" id="IPR004029">
    <property type="entry name" value="UreE_N"/>
</dbReference>
<evidence type="ECO:0000256" key="2">
    <source>
        <dbReference type="ARBA" id="ARBA00022490"/>
    </source>
</evidence>
<comment type="function">
    <text evidence="5">Involved in urease metallocenter assembly. Binds nickel. Probably functions as a nickel donor during metallocenter assembly.</text>
</comment>
<keyword evidence="2 5" id="KW-0963">Cytoplasm</keyword>
<dbReference type="GO" id="GO:0051082">
    <property type="term" value="F:unfolded protein binding"/>
    <property type="evidence" value="ECO:0007669"/>
    <property type="project" value="UniProtKB-UniRule"/>
</dbReference>
<sequence>MIIEEVIGKLSEDRFKGYKVDYVDIEWHEAFKKLHKKNSQNGREIGMKLGNEILTKGLNQDDVLAVDGEHVVAVNIPPCEALLITVGDHHLLPKVCYEIGNKHATLFWGENHHELITPYNEPMKVMLEKLGLKVEKRDIKLDFSRSISSSINSHSH</sequence>
<evidence type="ECO:0000256" key="4">
    <source>
        <dbReference type="ARBA" id="ARBA00023186"/>
    </source>
</evidence>
<dbReference type="InterPro" id="IPR036118">
    <property type="entry name" value="UreE_N_sf"/>
</dbReference>
<proteinExistence type="inferred from homology"/>
<dbReference type="InterPro" id="IPR012406">
    <property type="entry name" value="UreE"/>
</dbReference>
<dbReference type="RefSeq" id="WP_008423976.1">
    <property type="nucleotide sequence ID" value="NZ_MWMH01000004.1"/>
</dbReference>
<dbReference type="HAMAP" id="MF_00822">
    <property type="entry name" value="UreE"/>
    <property type="match status" value="1"/>
</dbReference>
<dbReference type="GO" id="GO:0006457">
    <property type="term" value="P:protein folding"/>
    <property type="evidence" value="ECO:0007669"/>
    <property type="project" value="InterPro"/>
</dbReference>
<feature type="domain" description="Urease accessory protein UreE C-terminal" evidence="7">
    <location>
        <begin position="82"/>
        <end position="148"/>
    </location>
</feature>
<evidence type="ECO:0000256" key="1">
    <source>
        <dbReference type="ARBA" id="ARBA00004496"/>
    </source>
</evidence>